<dbReference type="GeneID" id="18236408"/>
<dbReference type="InterPro" id="IPR015943">
    <property type="entry name" value="WD40/YVTN_repeat-like_dom_sf"/>
</dbReference>
<name>F4NYQ8_BATDJ</name>
<dbReference type="Pfam" id="PF00400">
    <property type="entry name" value="WD40"/>
    <property type="match status" value="1"/>
</dbReference>
<dbReference type="SUPFAM" id="SSF50978">
    <property type="entry name" value="WD40 repeat-like"/>
    <property type="match status" value="1"/>
</dbReference>
<dbReference type="InterPro" id="IPR036322">
    <property type="entry name" value="WD40_repeat_dom_sf"/>
</dbReference>
<dbReference type="PANTHER" id="PTHR43991">
    <property type="entry name" value="WD REPEAT PROTEIN (AFU_ORTHOLOGUE AFUA_8G05640)-RELATED"/>
    <property type="match status" value="1"/>
</dbReference>
<dbReference type="PROSITE" id="PS50082">
    <property type="entry name" value="WD_REPEATS_2"/>
    <property type="match status" value="1"/>
</dbReference>
<evidence type="ECO:0000313" key="2">
    <source>
        <dbReference type="EMBL" id="EGF81750.1"/>
    </source>
</evidence>
<reference evidence="2 3" key="1">
    <citation type="submission" date="2009-12" db="EMBL/GenBank/DDBJ databases">
        <title>The draft genome of Batrachochytrium dendrobatidis.</title>
        <authorList>
            <consortium name="US DOE Joint Genome Institute (JGI-PGF)"/>
            <person name="Kuo A."/>
            <person name="Salamov A."/>
            <person name="Schmutz J."/>
            <person name="Lucas S."/>
            <person name="Pitluck S."/>
            <person name="Rosenblum E."/>
            <person name="Stajich J."/>
            <person name="Eisen M."/>
            <person name="Grigoriev I.V."/>
        </authorList>
    </citation>
    <scope>NUCLEOTIDE SEQUENCE [LARGE SCALE GENOMIC DNA]</scope>
    <source>
        <strain evidence="3">JAM81 / FGSC 10211</strain>
    </source>
</reference>
<proteinExistence type="predicted"/>
<feature type="repeat" description="WD" evidence="1">
    <location>
        <begin position="253"/>
        <end position="294"/>
    </location>
</feature>
<dbReference type="FunCoup" id="F4NYQ8">
    <property type="interactions" value="25"/>
</dbReference>
<dbReference type="Gene3D" id="2.130.10.10">
    <property type="entry name" value="YVTN repeat-like/Quinoprotein amine dehydrogenase"/>
    <property type="match status" value="1"/>
</dbReference>
<dbReference type="Proteomes" id="UP000007241">
    <property type="component" value="Unassembled WGS sequence"/>
</dbReference>
<dbReference type="HOGENOM" id="CLU_010671_0_1_1"/>
<accession>F4NYQ8</accession>
<dbReference type="EMBL" id="GL882881">
    <property type="protein sequence ID" value="EGF81750.1"/>
    <property type="molecule type" value="Genomic_DNA"/>
</dbReference>
<gene>
    <name evidence="2" type="ORF">BATDEDRAFT_10020</name>
</gene>
<dbReference type="AlphaFoldDB" id="F4NYQ8"/>
<dbReference type="InterPro" id="IPR001680">
    <property type="entry name" value="WD40_rpt"/>
</dbReference>
<dbReference type="RefSeq" id="XP_006677132.1">
    <property type="nucleotide sequence ID" value="XM_006677069.1"/>
</dbReference>
<dbReference type="PANTHER" id="PTHR43991:SF12">
    <property type="entry name" value="WD REPEAT PROTEIN (AFU_ORTHOLOGUE AFUA_8G05640)"/>
    <property type="match status" value="1"/>
</dbReference>
<dbReference type="InParanoid" id="F4NYQ8"/>
<keyword evidence="3" id="KW-1185">Reference proteome</keyword>
<protein>
    <submittedName>
        <fullName evidence="2">Uncharacterized protein</fullName>
    </submittedName>
</protein>
<evidence type="ECO:0000313" key="3">
    <source>
        <dbReference type="Proteomes" id="UP000007241"/>
    </source>
</evidence>
<sequence length="378" mass="42442">MFHLYSLLYFNSYIVDLQGISWNLTFHTRAEARQERLLQYVSYANLGVDRSQIMNEIHSTKKENNMFRFRYTKRDCHCSIVHFQLRHLLAATSKNDIYFPNGQHVKHWSPISRTSSDVMSLTGPLSRINITTLDAQSNMLIIGGFCGEYAFKRLDSKQSKLYTGTITTDENGITNHMNLQTNRNGVPQCVISSNDRHIRTLDLNRMEIVSVFPFPWAANCSDQSPDKRLLCVIGDNPEGLIISADSGEELCQLKGHIDFSFSCAWSPCGTYIATGNQDCTTRIYDIRRSDQAVVVLGTDMGAVRSLGFSQDGKFLAVAEPADFVHIVDMDTVRGHQGEGNREDKTVSVQTVEFFGEIAGVAFAGAHGERLFIGNEGKR</sequence>
<dbReference type="STRING" id="684364.F4NYQ8"/>
<organism evidence="2 3">
    <name type="scientific">Batrachochytrium dendrobatidis (strain JAM81 / FGSC 10211)</name>
    <name type="common">Frog chytrid fungus</name>
    <dbReference type="NCBI Taxonomy" id="684364"/>
    <lineage>
        <taxon>Eukaryota</taxon>
        <taxon>Fungi</taxon>
        <taxon>Fungi incertae sedis</taxon>
        <taxon>Chytridiomycota</taxon>
        <taxon>Chytridiomycota incertae sedis</taxon>
        <taxon>Chytridiomycetes</taxon>
        <taxon>Rhizophydiales</taxon>
        <taxon>Rhizophydiales incertae sedis</taxon>
        <taxon>Batrachochytrium</taxon>
    </lineage>
</organism>
<evidence type="ECO:0000256" key="1">
    <source>
        <dbReference type="PROSITE-ProRule" id="PRU00221"/>
    </source>
</evidence>
<dbReference type="OMA" id="HITHFQL"/>
<keyword evidence="1" id="KW-0853">WD repeat</keyword>
<dbReference type="OrthoDB" id="20669at2759"/>
<dbReference type="SMART" id="SM00320">
    <property type="entry name" value="WD40"/>
    <property type="match status" value="2"/>
</dbReference>